<dbReference type="InParanoid" id="A0A1Y2PBF7"/>
<feature type="signal peptide" evidence="1">
    <location>
        <begin position="1"/>
        <end position="21"/>
    </location>
</feature>
<protein>
    <recommendedName>
        <fullName evidence="4">DUF2141 domain-containing protein</fullName>
    </recommendedName>
</protein>
<keyword evidence="3" id="KW-1185">Reference proteome</keyword>
<gene>
    <name evidence="2" type="ORF">WH52_10235</name>
</gene>
<name>A0A1Y2PBF7_9FLAO</name>
<dbReference type="Proteomes" id="UP000194221">
    <property type="component" value="Unassembled WGS sequence"/>
</dbReference>
<evidence type="ECO:0008006" key="4">
    <source>
        <dbReference type="Google" id="ProtNLM"/>
    </source>
</evidence>
<dbReference type="Pfam" id="PF09912">
    <property type="entry name" value="DUF2141"/>
    <property type="match status" value="1"/>
</dbReference>
<dbReference type="OrthoDB" id="9788332at2"/>
<comment type="caution">
    <text evidence="2">The sequence shown here is derived from an EMBL/GenBank/DDBJ whole genome shotgun (WGS) entry which is preliminary data.</text>
</comment>
<dbReference type="RefSeq" id="WP_086030856.1">
    <property type="nucleotide sequence ID" value="NZ_LAPZ01000007.1"/>
</dbReference>
<reference evidence="2 3" key="1">
    <citation type="submission" date="2015-03" db="EMBL/GenBank/DDBJ databases">
        <title>Genome sequence of Tenacibaculum sp. S2-2, isolated from intestinal microbiota of sea cucumber, Apostichopus japonicas.</title>
        <authorList>
            <person name="Shao Z."/>
            <person name="Wang L."/>
            <person name="Li X."/>
        </authorList>
    </citation>
    <scope>NUCLEOTIDE SEQUENCE [LARGE SCALE GENOMIC DNA]</scope>
    <source>
        <strain evidence="2 3">S2-2</strain>
    </source>
</reference>
<evidence type="ECO:0000313" key="3">
    <source>
        <dbReference type="Proteomes" id="UP000194221"/>
    </source>
</evidence>
<evidence type="ECO:0000313" key="2">
    <source>
        <dbReference type="EMBL" id="OSY87792.1"/>
    </source>
</evidence>
<dbReference type="STRING" id="1635173.WH52_10235"/>
<dbReference type="InterPro" id="IPR018673">
    <property type="entry name" value="DUF2141"/>
</dbReference>
<keyword evidence="1" id="KW-0732">Signal</keyword>
<accession>A0A1Y2PBF7</accession>
<proteinExistence type="predicted"/>
<dbReference type="EMBL" id="LAPZ01000007">
    <property type="protein sequence ID" value="OSY87792.1"/>
    <property type="molecule type" value="Genomic_DNA"/>
</dbReference>
<dbReference type="AlphaFoldDB" id="A0A1Y2PBF7"/>
<sequence>MKLLINLTIIAILFIVGSISAQNNTITATVINASSDAGKVSYALYTKDTFMKKPLQAKNSKIKGGKSIVSFENVPEGEYAIICYHDKNDNDRMDFEPSGMPLEDYGASNNVMRFGPPQYNDAKFVVSDKDVSLEIKF</sequence>
<feature type="chain" id="PRO_5012734256" description="DUF2141 domain-containing protein" evidence="1">
    <location>
        <begin position="22"/>
        <end position="137"/>
    </location>
</feature>
<organism evidence="2 3">
    <name type="scientific">Tenacibaculum holothuriorum</name>
    <dbReference type="NCBI Taxonomy" id="1635173"/>
    <lineage>
        <taxon>Bacteria</taxon>
        <taxon>Pseudomonadati</taxon>
        <taxon>Bacteroidota</taxon>
        <taxon>Flavobacteriia</taxon>
        <taxon>Flavobacteriales</taxon>
        <taxon>Flavobacteriaceae</taxon>
        <taxon>Tenacibaculum</taxon>
    </lineage>
</organism>
<evidence type="ECO:0000256" key="1">
    <source>
        <dbReference type="SAM" id="SignalP"/>
    </source>
</evidence>